<keyword evidence="2" id="KW-0812">Transmembrane</keyword>
<feature type="transmembrane region" description="Helical" evidence="2">
    <location>
        <begin position="38"/>
        <end position="57"/>
    </location>
</feature>
<evidence type="ECO:0008006" key="5">
    <source>
        <dbReference type="Google" id="ProtNLM"/>
    </source>
</evidence>
<evidence type="ECO:0000256" key="1">
    <source>
        <dbReference type="SAM" id="MobiDB-lite"/>
    </source>
</evidence>
<evidence type="ECO:0000313" key="4">
    <source>
        <dbReference type="Proteomes" id="UP000822688"/>
    </source>
</evidence>
<protein>
    <recommendedName>
        <fullName evidence="5">Transmembrane protein</fullName>
    </recommendedName>
</protein>
<dbReference type="PANTHER" id="PTHR21780:SF0">
    <property type="entry name" value="TRANSMEMBRANE PROTEIN 209"/>
    <property type="match status" value="1"/>
</dbReference>
<feature type="transmembrane region" description="Helical" evidence="2">
    <location>
        <begin position="12"/>
        <end position="31"/>
    </location>
</feature>
<keyword evidence="2" id="KW-0472">Membrane</keyword>
<gene>
    <name evidence="3" type="ORF">KC19_5G021000</name>
</gene>
<feature type="region of interest" description="Disordered" evidence="1">
    <location>
        <begin position="331"/>
        <end position="350"/>
    </location>
</feature>
<proteinExistence type="predicted"/>
<evidence type="ECO:0000256" key="2">
    <source>
        <dbReference type="SAM" id="Phobius"/>
    </source>
</evidence>
<dbReference type="InterPro" id="IPR019176">
    <property type="entry name" value="Cytochrome_B561-rel"/>
</dbReference>
<dbReference type="AlphaFoldDB" id="A0A8T0HXQ9"/>
<organism evidence="3 4">
    <name type="scientific">Ceratodon purpureus</name>
    <name type="common">Fire moss</name>
    <name type="synonym">Dicranum purpureum</name>
    <dbReference type="NCBI Taxonomy" id="3225"/>
    <lineage>
        <taxon>Eukaryota</taxon>
        <taxon>Viridiplantae</taxon>
        <taxon>Streptophyta</taxon>
        <taxon>Embryophyta</taxon>
        <taxon>Bryophyta</taxon>
        <taxon>Bryophytina</taxon>
        <taxon>Bryopsida</taxon>
        <taxon>Dicranidae</taxon>
        <taxon>Pseudoditrichales</taxon>
        <taxon>Ditrichaceae</taxon>
        <taxon>Ceratodon</taxon>
    </lineage>
</organism>
<evidence type="ECO:0000313" key="3">
    <source>
        <dbReference type="EMBL" id="KAG0575656.1"/>
    </source>
</evidence>
<keyword evidence="4" id="KW-1185">Reference proteome</keyword>
<dbReference type="PANTHER" id="PTHR21780">
    <property type="entry name" value="TRANSMEMBRANE PROTEIN 209"/>
    <property type="match status" value="1"/>
</dbReference>
<dbReference type="EMBL" id="CM026425">
    <property type="protein sequence ID" value="KAG0575656.1"/>
    <property type="molecule type" value="Genomic_DNA"/>
</dbReference>
<accession>A0A8T0HXQ9</accession>
<keyword evidence="2" id="KW-1133">Transmembrane helix</keyword>
<sequence>MVGTPVASREARLFNVYQSAGIAAVFNAVAMRPSKWELTFIAVLCFLSTSICGLTFWTEWSVIALQVFGIPPTVAAFMVRAAQGIASILVALSTTALWKALTFRALAQIITSREATLKLQKIMDTPKAGSANAHSTFLTENQRVLLGISLPMRKRKRCDSPAEIRSTLNQRPTWLHSSRGGGSPSLSSTLLVPVHPGLEKESSGLVCNNAATIWGRRGTAGICTGSNICPTAAVISPRGPFSVQVSSYPMKSHVSMSPGVSASPQDHFPSPWSRVRIHRRREVIKNEENFTAFLADVDKNVLGSAGRAAQTASAFLSSACGVRGMGGHSSSPGLNSSFVSQSGTTGSGNPPTRVFPLFSKGIAPPKFKENELPGPMSLDQFYDGLRQLGILENIEYWRDSLRQWFSSILLKPLVHKLDTSHCQVMAGAAKLGIAINVGHIGSPREYIGEHFVTPATEGITDEWLPPLGPDEDALMHQLRAALMQARDMRPTPQTSLFGLQCMTQEKANNPAIQECLDAVTEHQRLRALMKGDWCKGLLPLSSMRADYSVHRVRELADGSCAKQFDWSGNGAEYSSRKSYNPEMPSDPHLMLYLFCALLEHPQWMLHVDPMEHPCTQWGLNPLYVAATPHKERIPERYIAVLPHAPGYLHAGACILCIGKQRPPVFALYWDRKLQFSFQGRSALWDAILLLCHRIKVAHGGVVRGIRLDSPALILSSVMNTLYPTFCS</sequence>
<feature type="transmembrane region" description="Helical" evidence="2">
    <location>
        <begin position="77"/>
        <end position="98"/>
    </location>
</feature>
<reference evidence="3" key="1">
    <citation type="submission" date="2020-06" db="EMBL/GenBank/DDBJ databases">
        <title>WGS assembly of Ceratodon purpureus strain R40.</title>
        <authorList>
            <person name="Carey S.B."/>
            <person name="Jenkins J."/>
            <person name="Shu S."/>
            <person name="Lovell J.T."/>
            <person name="Sreedasyam A."/>
            <person name="Maumus F."/>
            <person name="Tiley G.P."/>
            <person name="Fernandez-Pozo N."/>
            <person name="Barry K."/>
            <person name="Chen C."/>
            <person name="Wang M."/>
            <person name="Lipzen A."/>
            <person name="Daum C."/>
            <person name="Saski C.A."/>
            <person name="Payton A.C."/>
            <person name="Mcbreen J.C."/>
            <person name="Conrad R.E."/>
            <person name="Kollar L.M."/>
            <person name="Olsson S."/>
            <person name="Huttunen S."/>
            <person name="Landis J.B."/>
            <person name="Wickett N.J."/>
            <person name="Johnson M.G."/>
            <person name="Rensing S.A."/>
            <person name="Grimwood J."/>
            <person name="Schmutz J."/>
            <person name="Mcdaniel S.F."/>
        </authorList>
    </citation>
    <scope>NUCLEOTIDE SEQUENCE</scope>
    <source>
        <strain evidence="3">R40</strain>
    </source>
</reference>
<name>A0A8T0HXQ9_CERPU</name>
<dbReference type="Pfam" id="PF09786">
    <property type="entry name" value="CytochromB561_N"/>
    <property type="match status" value="1"/>
</dbReference>
<dbReference type="GO" id="GO:0016020">
    <property type="term" value="C:membrane"/>
    <property type="evidence" value="ECO:0007669"/>
    <property type="project" value="TreeGrafter"/>
</dbReference>
<dbReference type="Proteomes" id="UP000822688">
    <property type="component" value="Chromosome 5"/>
</dbReference>
<comment type="caution">
    <text evidence="3">The sequence shown here is derived from an EMBL/GenBank/DDBJ whole genome shotgun (WGS) entry which is preliminary data.</text>
</comment>